<proteinExistence type="predicted"/>
<dbReference type="PANTHER" id="PTHR43441:SF10">
    <property type="entry name" value="ACETYLTRANSFERASE"/>
    <property type="match status" value="1"/>
</dbReference>
<dbReference type="InterPro" id="IPR000182">
    <property type="entry name" value="GNAT_dom"/>
</dbReference>
<keyword evidence="2" id="KW-0012">Acyltransferase</keyword>
<evidence type="ECO:0000259" key="1">
    <source>
        <dbReference type="Pfam" id="PF13302"/>
    </source>
</evidence>
<dbReference type="Pfam" id="PF13302">
    <property type="entry name" value="Acetyltransf_3"/>
    <property type="match status" value="1"/>
</dbReference>
<evidence type="ECO:0000313" key="2">
    <source>
        <dbReference type="EMBL" id="MFC4858744.1"/>
    </source>
</evidence>
<protein>
    <submittedName>
        <fullName evidence="2">GNAT family N-acetyltransferase</fullName>
        <ecNumber evidence="2">2.3.-.-</ecNumber>
    </submittedName>
</protein>
<organism evidence="2 3">
    <name type="scientific">Actinophytocola glycyrrhizae</name>
    <dbReference type="NCBI Taxonomy" id="2044873"/>
    <lineage>
        <taxon>Bacteria</taxon>
        <taxon>Bacillati</taxon>
        <taxon>Actinomycetota</taxon>
        <taxon>Actinomycetes</taxon>
        <taxon>Pseudonocardiales</taxon>
        <taxon>Pseudonocardiaceae</taxon>
    </lineage>
</organism>
<dbReference type="InterPro" id="IPR051908">
    <property type="entry name" value="Ribosomal_N-acetyltransferase"/>
</dbReference>
<gene>
    <name evidence="2" type="ORF">ACFPCV_35055</name>
</gene>
<name>A0ABV9SFQ2_9PSEU</name>
<evidence type="ECO:0000313" key="3">
    <source>
        <dbReference type="Proteomes" id="UP001595859"/>
    </source>
</evidence>
<dbReference type="SUPFAM" id="SSF55729">
    <property type="entry name" value="Acyl-CoA N-acyltransferases (Nat)"/>
    <property type="match status" value="1"/>
</dbReference>
<dbReference type="EMBL" id="JBHSIS010000024">
    <property type="protein sequence ID" value="MFC4858744.1"/>
    <property type="molecule type" value="Genomic_DNA"/>
</dbReference>
<feature type="domain" description="N-acetyltransferase" evidence="1">
    <location>
        <begin position="20"/>
        <end position="61"/>
    </location>
</feature>
<comment type="caution">
    <text evidence="2">The sequence shown here is derived from an EMBL/GenBank/DDBJ whole genome shotgun (WGS) entry which is preliminary data.</text>
</comment>
<dbReference type="RefSeq" id="WP_378061403.1">
    <property type="nucleotide sequence ID" value="NZ_JBHSIS010000024.1"/>
</dbReference>
<reference evidence="3" key="1">
    <citation type="journal article" date="2019" name="Int. J. Syst. Evol. Microbiol.">
        <title>The Global Catalogue of Microorganisms (GCM) 10K type strain sequencing project: providing services to taxonomists for standard genome sequencing and annotation.</title>
        <authorList>
            <consortium name="The Broad Institute Genomics Platform"/>
            <consortium name="The Broad Institute Genome Sequencing Center for Infectious Disease"/>
            <person name="Wu L."/>
            <person name="Ma J."/>
        </authorList>
    </citation>
    <scope>NUCLEOTIDE SEQUENCE [LARGE SCALE GENOMIC DNA]</scope>
    <source>
        <strain evidence="3">ZS-22-S1</strain>
    </source>
</reference>
<keyword evidence="2" id="KW-0808">Transferase</keyword>
<sequence length="93" mass="10520">MFLPAIRSSSAPVGAWPLLVTRASTAMIDWAFRERGMHRVEWRCPSANTRSSAVARRLGMTREGTLREAFSLHGVRHDVEVWAVLASEWPTDR</sequence>
<dbReference type="Gene3D" id="3.40.630.30">
    <property type="match status" value="1"/>
</dbReference>
<keyword evidence="3" id="KW-1185">Reference proteome</keyword>
<dbReference type="EC" id="2.3.-.-" evidence="2"/>
<dbReference type="Proteomes" id="UP001595859">
    <property type="component" value="Unassembled WGS sequence"/>
</dbReference>
<dbReference type="InterPro" id="IPR016181">
    <property type="entry name" value="Acyl_CoA_acyltransferase"/>
</dbReference>
<dbReference type="PANTHER" id="PTHR43441">
    <property type="entry name" value="RIBOSOMAL-PROTEIN-SERINE ACETYLTRANSFERASE"/>
    <property type="match status" value="1"/>
</dbReference>
<dbReference type="GO" id="GO:0016746">
    <property type="term" value="F:acyltransferase activity"/>
    <property type="evidence" value="ECO:0007669"/>
    <property type="project" value="UniProtKB-KW"/>
</dbReference>
<accession>A0ABV9SFQ2</accession>